<evidence type="ECO:0000313" key="2">
    <source>
        <dbReference type="Proteomes" id="UP000499080"/>
    </source>
</evidence>
<name>A0A4Y2M4X4_ARAVE</name>
<comment type="caution">
    <text evidence="1">The sequence shown here is derived from an EMBL/GenBank/DDBJ whole genome shotgun (WGS) entry which is preliminary data.</text>
</comment>
<keyword evidence="2" id="KW-1185">Reference proteome</keyword>
<accession>A0A4Y2M4X4</accession>
<proteinExistence type="predicted"/>
<dbReference type="EMBL" id="BGPR01006813">
    <property type="protein sequence ID" value="GBN22041.1"/>
    <property type="molecule type" value="Genomic_DNA"/>
</dbReference>
<gene>
    <name evidence="1" type="ORF">AVEN_186078_1</name>
</gene>
<evidence type="ECO:0000313" key="1">
    <source>
        <dbReference type="EMBL" id="GBN22041.1"/>
    </source>
</evidence>
<reference evidence="1 2" key="1">
    <citation type="journal article" date="2019" name="Sci. Rep.">
        <title>Orb-weaving spider Araneus ventricosus genome elucidates the spidroin gene catalogue.</title>
        <authorList>
            <person name="Kono N."/>
            <person name="Nakamura H."/>
            <person name="Ohtoshi R."/>
            <person name="Moran D.A.P."/>
            <person name="Shinohara A."/>
            <person name="Yoshida Y."/>
            <person name="Fujiwara M."/>
            <person name="Mori M."/>
            <person name="Tomita M."/>
            <person name="Arakawa K."/>
        </authorList>
    </citation>
    <scope>NUCLEOTIDE SEQUENCE [LARGE SCALE GENOMIC DNA]</scope>
</reference>
<dbReference type="Proteomes" id="UP000499080">
    <property type="component" value="Unassembled WGS sequence"/>
</dbReference>
<organism evidence="1 2">
    <name type="scientific">Araneus ventricosus</name>
    <name type="common">Orbweaver spider</name>
    <name type="synonym">Epeira ventricosa</name>
    <dbReference type="NCBI Taxonomy" id="182803"/>
    <lineage>
        <taxon>Eukaryota</taxon>
        <taxon>Metazoa</taxon>
        <taxon>Ecdysozoa</taxon>
        <taxon>Arthropoda</taxon>
        <taxon>Chelicerata</taxon>
        <taxon>Arachnida</taxon>
        <taxon>Araneae</taxon>
        <taxon>Araneomorphae</taxon>
        <taxon>Entelegynae</taxon>
        <taxon>Araneoidea</taxon>
        <taxon>Araneidae</taxon>
        <taxon>Araneus</taxon>
    </lineage>
</organism>
<protein>
    <submittedName>
        <fullName evidence="1">Uncharacterized protein</fullName>
    </submittedName>
</protein>
<dbReference type="AlphaFoldDB" id="A0A4Y2M4X4"/>
<sequence length="130" mass="14878">MPKHPGHLNDGCCNIFVFRGQSPGSQSHDHGPTPPKGGTYYHWWRNLKPNNYYTLGEESSCLLIRQRLIRVLAVPPGRKEVIITIRGTNEPSRQFAFNCPILFALRRQVIASTKWKVLCSKYSCKLIKQL</sequence>